<sequence>MLRVRKGGSTACVFGTVTVGEEKPLLLRPLDLFRTSSVGVVGAVKSYKRVRWEKYTETRVQLYYALHVLHKHVYNIHIDAVVIAGTATVGTHCCCSPSPPGSAE</sequence>
<organism evidence="1">
    <name type="scientific">Sipha flava</name>
    <name type="common">yellow sugarcane aphid</name>
    <dbReference type="NCBI Taxonomy" id="143950"/>
    <lineage>
        <taxon>Eukaryota</taxon>
        <taxon>Metazoa</taxon>
        <taxon>Ecdysozoa</taxon>
        <taxon>Arthropoda</taxon>
        <taxon>Hexapoda</taxon>
        <taxon>Insecta</taxon>
        <taxon>Pterygota</taxon>
        <taxon>Neoptera</taxon>
        <taxon>Paraneoptera</taxon>
        <taxon>Hemiptera</taxon>
        <taxon>Sternorrhyncha</taxon>
        <taxon>Aphidomorpha</taxon>
        <taxon>Aphidoidea</taxon>
        <taxon>Aphididae</taxon>
        <taxon>Sipha</taxon>
    </lineage>
</organism>
<accession>A0A2S2QQ62</accession>
<proteinExistence type="predicted"/>
<dbReference type="EMBL" id="GGMS01010665">
    <property type="protein sequence ID" value="MBY79868.1"/>
    <property type="molecule type" value="Transcribed_RNA"/>
</dbReference>
<dbReference type="AlphaFoldDB" id="A0A2S2QQ62"/>
<evidence type="ECO:0000313" key="1">
    <source>
        <dbReference type="EMBL" id="MBY79868.1"/>
    </source>
</evidence>
<protein>
    <submittedName>
        <fullName evidence="1">Uncharacterized protein</fullName>
    </submittedName>
</protein>
<reference evidence="1" key="1">
    <citation type="submission" date="2018-04" db="EMBL/GenBank/DDBJ databases">
        <title>Transcriptome assembly of Sipha flava.</title>
        <authorList>
            <person name="Scully E.D."/>
            <person name="Geib S.M."/>
            <person name="Palmer N.A."/>
            <person name="Koch K."/>
            <person name="Bradshaw J."/>
            <person name="Heng-Moss T."/>
            <person name="Sarath G."/>
        </authorList>
    </citation>
    <scope>NUCLEOTIDE SEQUENCE</scope>
</reference>
<name>A0A2S2QQ62_9HEMI</name>
<gene>
    <name evidence="1" type="ORF">g.162872</name>
</gene>